<dbReference type="Proteomes" id="UP000186684">
    <property type="component" value="Unassembled WGS sequence"/>
</dbReference>
<gene>
    <name evidence="1" type="ORF">SAMN05421759_103125</name>
</gene>
<keyword evidence="2" id="KW-1185">Reference proteome</keyword>
<sequence>MAGRPCAMRKVAPLPAYHDAVLDEFRALSRPCVAGAEFLLEELESADPDPDERCGLLEDRYEIYTLAIPGCRGTALALALDTARRPPWPCLLLGLMSRRGDLCEAARRRATQHLSLIDPSWEPAHGKD</sequence>
<dbReference type="STRING" id="633194.SAMN05421759_103125"/>
<protein>
    <submittedName>
        <fullName evidence="1">Uncharacterized protein</fullName>
    </submittedName>
</protein>
<reference evidence="2" key="1">
    <citation type="submission" date="2017-01" db="EMBL/GenBank/DDBJ databases">
        <authorList>
            <person name="Varghese N."/>
            <person name="Submissions S."/>
        </authorList>
    </citation>
    <scope>NUCLEOTIDE SEQUENCE [LARGE SCALE GENOMIC DNA]</scope>
    <source>
        <strain evidence="2">DSM 29430</strain>
    </source>
</reference>
<dbReference type="EMBL" id="FTOQ01000003">
    <property type="protein sequence ID" value="SIS76881.1"/>
    <property type="molecule type" value="Genomic_DNA"/>
</dbReference>
<name>A0A1N7LT49_9RHOB</name>
<proteinExistence type="predicted"/>
<dbReference type="AlphaFoldDB" id="A0A1N7LT49"/>
<accession>A0A1N7LT49</accession>
<organism evidence="1 2">
    <name type="scientific">Roseivivax lentus</name>
    <dbReference type="NCBI Taxonomy" id="633194"/>
    <lineage>
        <taxon>Bacteria</taxon>
        <taxon>Pseudomonadati</taxon>
        <taxon>Pseudomonadota</taxon>
        <taxon>Alphaproteobacteria</taxon>
        <taxon>Rhodobacterales</taxon>
        <taxon>Roseobacteraceae</taxon>
        <taxon>Roseivivax</taxon>
    </lineage>
</organism>
<evidence type="ECO:0000313" key="1">
    <source>
        <dbReference type="EMBL" id="SIS76881.1"/>
    </source>
</evidence>
<evidence type="ECO:0000313" key="2">
    <source>
        <dbReference type="Proteomes" id="UP000186684"/>
    </source>
</evidence>